<protein>
    <submittedName>
        <fullName evidence="4">Uncharacterized protein</fullName>
    </submittedName>
</protein>
<keyword evidence="3" id="KW-1133">Transmembrane helix</keyword>
<keyword evidence="1" id="KW-0175">Coiled coil</keyword>
<evidence type="ECO:0000256" key="3">
    <source>
        <dbReference type="SAM" id="Phobius"/>
    </source>
</evidence>
<name>A0A2N1JAX6_9BASI</name>
<feature type="transmembrane region" description="Helical" evidence="3">
    <location>
        <begin position="327"/>
        <end position="347"/>
    </location>
</feature>
<evidence type="ECO:0000256" key="2">
    <source>
        <dbReference type="SAM" id="MobiDB-lite"/>
    </source>
</evidence>
<evidence type="ECO:0000313" key="5">
    <source>
        <dbReference type="Proteomes" id="UP000232875"/>
    </source>
</evidence>
<sequence>MPPPSFSSSSTLSTVSVPRTTLNAIKDVVQHVQAAAAKHDGVSLTTALQSIDSLLQDPALELRPQETDLLSSLDRTEPASQVVLAVADRLNTELLDVVGAVNDTSRVVLLTFVAMLEPLAMLLGPKLLVRDWWEPVLYPTLKLEDFSDADASRIRTLTVYMMMAAPDSAYSNETHQALDDEQEPVSDAYFSFTQYIFELYVQATEALADFAPLPEDYAALRSEDAENDPIAEEDLSALVASHACDTPEGKASRRALEIILSVYSLQRPGRFFHHLAHGFAKGDAPTPLLYLLVSFLHHHTMHLYRMTSTNLVLQIMQTLLVTQSTRTMSLGVACIIMILPHIVLWMIGGGGGGVRMLFRVYGRTVSWHRPAHAVAHGLTPNVDLLFTLIYGIFPCNLLRFLRGPKRYLEEMDYSDQFDPAWKETLDEEMVRTRSQAMLRTHATNPTLVDGDAASELTNTKRFAHVDASDITAECMSLRIELNERPKPDADALLREHANNRQALPRDALKDAEHKFELYLKDQLLLHIGRLHRDRIANAVSEAEQQNLYHTLRTLRSQLYAAEERVDKQRAEMQTTSMRHVQWERELNSKLNNYREERRAWIADIVRLKQELEVSKTTIQIQHQRITDMGTHTFELEKDLQRAEPKLAQLEAYGENVRKMSNCLSDLEEDLTKYDIQGREMDKLLSWWQEMELVVSNSEANAGRYRRLLEERTTENTLLKSQLEAMRADAKAHVARREANRDWLLGGCDKETAETHDQYKAQNATLELLVMELRARIEELETDLQYMRKESRELELLETDSPNTGLFSPETLGITGSPPPPLSLGSPLQKEARSGEM</sequence>
<evidence type="ECO:0000256" key="1">
    <source>
        <dbReference type="SAM" id="Coils"/>
    </source>
</evidence>
<dbReference type="PANTHER" id="PTHR15154:SF2">
    <property type="entry name" value="HAMARTIN"/>
    <property type="match status" value="1"/>
</dbReference>
<dbReference type="EMBL" id="KZ454991">
    <property type="protein sequence ID" value="PKI83706.1"/>
    <property type="molecule type" value="Genomic_DNA"/>
</dbReference>
<dbReference type="InterPro" id="IPR007483">
    <property type="entry name" value="Hamartin"/>
</dbReference>
<dbReference type="STRING" id="2020962.A0A2N1JAX6"/>
<keyword evidence="5" id="KW-1185">Reference proteome</keyword>
<gene>
    <name evidence="4" type="ORF">MVES_002489</name>
</gene>
<dbReference type="Pfam" id="PF04388">
    <property type="entry name" value="Hamartin"/>
    <property type="match status" value="1"/>
</dbReference>
<dbReference type="GO" id="GO:0032007">
    <property type="term" value="P:negative regulation of TOR signaling"/>
    <property type="evidence" value="ECO:0007669"/>
    <property type="project" value="TreeGrafter"/>
</dbReference>
<keyword evidence="3" id="KW-0812">Transmembrane</keyword>
<proteinExistence type="predicted"/>
<feature type="coiled-coil region" evidence="1">
    <location>
        <begin position="755"/>
        <end position="796"/>
    </location>
</feature>
<reference evidence="4 5" key="1">
    <citation type="submission" date="2017-10" db="EMBL/GenBank/DDBJ databases">
        <title>A novel species of cold-tolerant Malassezia isolated from bats.</title>
        <authorList>
            <person name="Lorch J.M."/>
            <person name="Palmer J.M."/>
            <person name="Vanderwolf K.J."/>
            <person name="Schmidt K.Z."/>
            <person name="Verant M.L."/>
            <person name="Weller T.J."/>
            <person name="Blehert D.S."/>
        </authorList>
    </citation>
    <scope>NUCLEOTIDE SEQUENCE [LARGE SCALE GENOMIC DNA]</scope>
    <source>
        <strain evidence="4 5">NWHC:44797-103</strain>
    </source>
</reference>
<dbReference type="GO" id="GO:0033596">
    <property type="term" value="C:TSC1-TSC2 complex"/>
    <property type="evidence" value="ECO:0007669"/>
    <property type="project" value="TreeGrafter"/>
</dbReference>
<accession>A0A2N1JAX6</accession>
<feature type="coiled-coil region" evidence="1">
    <location>
        <begin position="551"/>
        <end position="610"/>
    </location>
</feature>
<dbReference type="GO" id="GO:0051726">
    <property type="term" value="P:regulation of cell cycle"/>
    <property type="evidence" value="ECO:0007669"/>
    <property type="project" value="TreeGrafter"/>
</dbReference>
<dbReference type="PANTHER" id="PTHR15154">
    <property type="entry name" value="HAMARTIN"/>
    <property type="match status" value="1"/>
</dbReference>
<feature type="region of interest" description="Disordered" evidence="2">
    <location>
        <begin position="798"/>
        <end position="836"/>
    </location>
</feature>
<dbReference type="Proteomes" id="UP000232875">
    <property type="component" value="Unassembled WGS sequence"/>
</dbReference>
<keyword evidence="3" id="KW-0472">Membrane</keyword>
<dbReference type="OrthoDB" id="28737at2759"/>
<organism evidence="4 5">
    <name type="scientific">Malassezia vespertilionis</name>
    <dbReference type="NCBI Taxonomy" id="2020962"/>
    <lineage>
        <taxon>Eukaryota</taxon>
        <taxon>Fungi</taxon>
        <taxon>Dikarya</taxon>
        <taxon>Basidiomycota</taxon>
        <taxon>Ustilaginomycotina</taxon>
        <taxon>Malasseziomycetes</taxon>
        <taxon>Malasseziales</taxon>
        <taxon>Malasseziaceae</taxon>
        <taxon>Malassezia</taxon>
    </lineage>
</organism>
<evidence type="ECO:0000313" key="4">
    <source>
        <dbReference type="EMBL" id="PKI83706.1"/>
    </source>
</evidence>
<dbReference type="AlphaFoldDB" id="A0A2N1JAX6"/>